<dbReference type="KEGG" id="uam:UABAM_01795"/>
<organism evidence="2 3">
    <name type="scientific">Uabimicrobium amorphum</name>
    <dbReference type="NCBI Taxonomy" id="2596890"/>
    <lineage>
        <taxon>Bacteria</taxon>
        <taxon>Pseudomonadati</taxon>
        <taxon>Planctomycetota</taxon>
        <taxon>Candidatus Uabimicrobiia</taxon>
        <taxon>Candidatus Uabimicrobiales</taxon>
        <taxon>Candidatus Uabimicrobiaceae</taxon>
        <taxon>Candidatus Uabimicrobium</taxon>
    </lineage>
</organism>
<evidence type="ECO:0000313" key="2">
    <source>
        <dbReference type="EMBL" id="BBM83443.1"/>
    </source>
</evidence>
<proteinExistence type="predicted"/>
<sequence length="285" mass="32381">MKKYILLMLMTISLAAQSESYRVDLTIDPDFPEIRIASISVKAPAGFFLESFTSQITGEIEIRLSYGPKLPMEVEKGKTYTIKGHVNAEFGVVILNFAVLKCKSVKSPGKYHIGNFAGIKKKWPQLTMEQVFSKKERTFPDDWAGVYSGTLVRQTTNGIIGKVNMELHIQKTDDPNRWTWKIVYDGQARNYELIIIDRRRGIYTIDEKNSIMLSSFMINGTLYTHFGATFGYLLTTYRFEGNELLFNVTTSNATPYQTTGGQGQIPLVHSFEIREQQSARLTKSK</sequence>
<feature type="signal peptide" evidence="1">
    <location>
        <begin position="1"/>
        <end position="18"/>
    </location>
</feature>
<dbReference type="OrthoDB" id="671386at2"/>
<feature type="chain" id="PRO_5024788003" evidence="1">
    <location>
        <begin position="19"/>
        <end position="285"/>
    </location>
</feature>
<name>A0A5S9IKB2_UABAM</name>
<keyword evidence="1" id="KW-0732">Signal</keyword>
<dbReference type="AlphaFoldDB" id="A0A5S9IKB2"/>
<accession>A0A5S9IKB2</accession>
<protein>
    <submittedName>
        <fullName evidence="2">Uncharacterized protein</fullName>
    </submittedName>
</protein>
<gene>
    <name evidence="2" type="ORF">UABAM_01795</name>
</gene>
<reference evidence="2 3" key="1">
    <citation type="submission" date="2019-08" db="EMBL/GenBank/DDBJ databases">
        <title>Complete genome sequence of Candidatus Uab amorphum.</title>
        <authorList>
            <person name="Shiratori T."/>
            <person name="Suzuki S."/>
            <person name="Kakizawa Y."/>
            <person name="Ishida K."/>
        </authorList>
    </citation>
    <scope>NUCLEOTIDE SEQUENCE [LARGE SCALE GENOMIC DNA]</scope>
    <source>
        <strain evidence="2 3">SRT547</strain>
    </source>
</reference>
<dbReference type="RefSeq" id="WP_151967642.1">
    <property type="nucleotide sequence ID" value="NZ_AP019860.1"/>
</dbReference>
<keyword evidence="3" id="KW-1185">Reference proteome</keyword>
<dbReference type="EMBL" id="AP019860">
    <property type="protein sequence ID" value="BBM83443.1"/>
    <property type="molecule type" value="Genomic_DNA"/>
</dbReference>
<evidence type="ECO:0000256" key="1">
    <source>
        <dbReference type="SAM" id="SignalP"/>
    </source>
</evidence>
<evidence type="ECO:0000313" key="3">
    <source>
        <dbReference type="Proteomes" id="UP000326354"/>
    </source>
</evidence>
<dbReference type="Proteomes" id="UP000326354">
    <property type="component" value="Chromosome"/>
</dbReference>